<proteinExistence type="predicted"/>
<feature type="region of interest" description="Disordered" evidence="2">
    <location>
        <begin position="1828"/>
        <end position="1893"/>
    </location>
</feature>
<feature type="region of interest" description="Disordered" evidence="2">
    <location>
        <begin position="4604"/>
        <end position="4648"/>
    </location>
</feature>
<accession>A0A504XV29</accession>
<name>A0A504XV29_LEIDO</name>
<feature type="region of interest" description="Disordered" evidence="2">
    <location>
        <begin position="2993"/>
        <end position="3013"/>
    </location>
</feature>
<dbReference type="PANTHER" id="PTHR32170">
    <property type="entry name" value="PROTEASOME ACTIVATOR COMPLEX SUBUNIT 4"/>
    <property type="match status" value="1"/>
</dbReference>
<feature type="compositionally biased region" description="Polar residues" evidence="2">
    <location>
        <begin position="4061"/>
        <end position="4086"/>
    </location>
</feature>
<dbReference type="GO" id="GO:0010499">
    <property type="term" value="P:proteasomal ubiquitin-independent protein catabolic process"/>
    <property type="evidence" value="ECO:0007669"/>
    <property type="project" value="TreeGrafter"/>
</dbReference>
<feature type="region of interest" description="Disordered" evidence="2">
    <location>
        <begin position="4033"/>
        <end position="4154"/>
    </location>
</feature>
<feature type="compositionally biased region" description="Low complexity" evidence="2">
    <location>
        <begin position="4626"/>
        <end position="4640"/>
    </location>
</feature>
<dbReference type="VEuPathDB" id="TriTrypDB:LdBPK_071100.1"/>
<feature type="region of interest" description="Disordered" evidence="2">
    <location>
        <begin position="4190"/>
        <end position="4223"/>
    </location>
</feature>
<dbReference type="Proteomes" id="UP000318447">
    <property type="component" value="Unassembled WGS sequence"/>
</dbReference>
<dbReference type="GO" id="GO:0016504">
    <property type="term" value="F:peptidase activator activity"/>
    <property type="evidence" value="ECO:0007669"/>
    <property type="project" value="InterPro"/>
</dbReference>
<dbReference type="VEuPathDB" id="TriTrypDB:LdBPK_071090.1"/>
<feature type="region of interest" description="Disordered" evidence="2">
    <location>
        <begin position="2460"/>
        <end position="2488"/>
    </location>
</feature>
<feature type="compositionally biased region" description="Polar residues" evidence="2">
    <location>
        <begin position="3529"/>
        <end position="3548"/>
    </location>
</feature>
<feature type="region of interest" description="Disordered" evidence="2">
    <location>
        <begin position="623"/>
        <end position="652"/>
    </location>
</feature>
<feature type="compositionally biased region" description="Low complexity" evidence="2">
    <location>
        <begin position="4374"/>
        <end position="4385"/>
    </location>
</feature>
<dbReference type="Pfam" id="PF11919">
    <property type="entry name" value="PSME4_C"/>
    <property type="match status" value="1"/>
</dbReference>
<evidence type="ECO:0000313" key="4">
    <source>
        <dbReference type="EMBL" id="TPP52513.1"/>
    </source>
</evidence>
<reference evidence="5" key="1">
    <citation type="submission" date="2019-02" db="EMBL/GenBank/DDBJ databases">
        <title>FDA dAtabase for Regulatory Grade micrObial Sequences (FDA-ARGOS): Supporting development and validation of Infectious Disease Dx tests.</title>
        <authorList>
            <person name="Duncan R."/>
            <person name="Fisher C."/>
            <person name="Tallon L."/>
            <person name="Sadzewicz L."/>
            <person name="Sengamalay N."/>
            <person name="Ott S."/>
            <person name="Godinez A."/>
            <person name="Nagaraj S."/>
            <person name="Vavikolanu K."/>
            <person name="Nadendla S."/>
            <person name="Aluvathingal J."/>
            <person name="Sichtig H."/>
        </authorList>
    </citation>
    <scope>NUCLEOTIDE SEQUENCE [LARGE SCALE GENOMIC DNA]</scope>
    <source>
        <strain evidence="5">FDAARGOS_361</strain>
    </source>
</reference>
<dbReference type="VEuPathDB" id="TriTrypDB:LDHU3_07.1300"/>
<feature type="region of interest" description="Disordered" evidence="2">
    <location>
        <begin position="1"/>
        <end position="56"/>
    </location>
</feature>
<feature type="region of interest" description="Disordered" evidence="2">
    <location>
        <begin position="3526"/>
        <end position="3567"/>
    </location>
</feature>
<protein>
    <recommendedName>
        <fullName evidence="3">Proteasome activator complex subunit 4 C-terminal domain-containing protein</fullName>
    </recommendedName>
</protein>
<gene>
    <name evidence="4" type="ORF">CGC21_10520</name>
</gene>
<feature type="region of interest" description="Disordered" evidence="2">
    <location>
        <begin position="1390"/>
        <end position="1422"/>
    </location>
</feature>
<evidence type="ECO:0000259" key="3">
    <source>
        <dbReference type="Pfam" id="PF11919"/>
    </source>
</evidence>
<feature type="region of interest" description="Disordered" evidence="2">
    <location>
        <begin position="2286"/>
        <end position="2306"/>
    </location>
</feature>
<feature type="compositionally biased region" description="Low complexity" evidence="2">
    <location>
        <begin position="2615"/>
        <end position="2627"/>
    </location>
</feature>
<feature type="region of interest" description="Disordered" evidence="2">
    <location>
        <begin position="2810"/>
        <end position="2921"/>
    </location>
</feature>
<feature type="region of interest" description="Disordered" evidence="2">
    <location>
        <begin position="4407"/>
        <end position="4436"/>
    </location>
</feature>
<feature type="domain" description="Proteasome activator complex subunit 4 C-terminal" evidence="3">
    <location>
        <begin position="2313"/>
        <end position="2397"/>
    </location>
</feature>
<feature type="compositionally biased region" description="Low complexity" evidence="2">
    <location>
        <begin position="1"/>
        <end position="23"/>
    </location>
</feature>
<comment type="caution">
    <text evidence="4">The sequence shown here is derived from an EMBL/GenBank/DDBJ whole genome shotgun (WGS) entry which is preliminary data.</text>
</comment>
<dbReference type="GO" id="GO:0070628">
    <property type="term" value="F:proteasome binding"/>
    <property type="evidence" value="ECO:0007669"/>
    <property type="project" value="InterPro"/>
</dbReference>
<feature type="compositionally biased region" description="Low complexity" evidence="2">
    <location>
        <begin position="2906"/>
        <end position="2921"/>
    </location>
</feature>
<feature type="compositionally biased region" description="Polar residues" evidence="2">
    <location>
        <begin position="2851"/>
        <end position="2862"/>
    </location>
</feature>
<evidence type="ECO:0000256" key="1">
    <source>
        <dbReference type="SAM" id="Coils"/>
    </source>
</evidence>
<evidence type="ECO:0000256" key="2">
    <source>
        <dbReference type="SAM" id="MobiDB-lite"/>
    </source>
</evidence>
<feature type="region of interest" description="Disordered" evidence="2">
    <location>
        <begin position="3355"/>
        <end position="3379"/>
    </location>
</feature>
<feature type="compositionally biased region" description="Polar residues" evidence="2">
    <location>
        <begin position="30"/>
        <end position="40"/>
    </location>
</feature>
<feature type="region of interest" description="Disordered" evidence="2">
    <location>
        <begin position="3627"/>
        <end position="3649"/>
    </location>
</feature>
<feature type="region of interest" description="Disordered" evidence="2">
    <location>
        <begin position="976"/>
        <end position="1014"/>
    </location>
</feature>
<feature type="compositionally biased region" description="Basic and acidic residues" evidence="2">
    <location>
        <begin position="4213"/>
        <end position="4223"/>
    </location>
</feature>
<keyword evidence="1" id="KW-0175">Coiled coil</keyword>
<feature type="coiled-coil region" evidence="1">
    <location>
        <begin position="4724"/>
        <end position="4751"/>
    </location>
</feature>
<organism evidence="4 5">
    <name type="scientific">Leishmania donovani</name>
    <dbReference type="NCBI Taxonomy" id="5661"/>
    <lineage>
        <taxon>Eukaryota</taxon>
        <taxon>Discoba</taxon>
        <taxon>Euglenozoa</taxon>
        <taxon>Kinetoplastea</taxon>
        <taxon>Metakinetoplastina</taxon>
        <taxon>Trypanosomatida</taxon>
        <taxon>Trypanosomatidae</taxon>
        <taxon>Leishmaniinae</taxon>
        <taxon>Leishmania</taxon>
    </lineage>
</organism>
<dbReference type="VEuPathDB" id="TriTrypDB:LdCL_070015700"/>
<dbReference type="InterPro" id="IPR021843">
    <property type="entry name" value="PSME4_C"/>
</dbReference>
<evidence type="ECO:0000313" key="5">
    <source>
        <dbReference type="Proteomes" id="UP000318447"/>
    </source>
</evidence>
<feature type="region of interest" description="Disordered" evidence="2">
    <location>
        <begin position="3256"/>
        <end position="3279"/>
    </location>
</feature>
<sequence>MSSSRSWSSSDGDSNDHAALWWSDDSDAANSVTDEANANAATPCHCTEEDRPAADGVAGRVEDVGRLEPRERIHRYIDQCIPPALMSHQRSADGPLLVQLCAELEAFGTPKAWTNHVPATVFDEYAATVEKDARGSEATHPHSAAPELGPRADLFEAALYSCENVAYPSHPSLAELRRAAGCDSGATVPWSTLTRHLSYLSVRLHGVLSAPHGCFGAYVLPLRLQASVVPLLYAWATHWPLIEADIECWRAVVRCFYAACRPPSPDKASSDANVEAALRSTFTLPWQPLAALCLSARDKRNAELPSWRSTLTAIVTSLPSLCRRASPHFSAAAVDGLWGLVAGQLAPTEDGVAALSLFVRLVPYRHLCQPKTDVVVTHGAIENEAITSTGENNRGPHIQQEGELASTTAAAAPPQLTARAKQILRFLLVETATWQPPSRPSPAVAPSGAKGRKSKASARGFYLTWEKAVMTFAGSLARAHPGVAGMDAFAEPLFTAWLQALQLPAGSGAGLPGASATSAAAVSHLMRKGGHEANSPTGLNTARGGPEASSRAISWTAAPYVRLLNGFPDTGDSPLWRHLERWLHATSVLVRPGMPCTKGSAADRVCDCYSSLAREAVRRCAPNEKRAAPKRQASRGAAVVEGPDTQASAPPDDAAAESTAAQAARRWGPATAERFVSLLLPHAVAAFQARARQAQPLLWALLRLSPATVLPDFLNCVRTGLRSPTEVAAQRAVSTRLLTGAVPTILVDAEAASLLPSNTSSATLLAFLRETLPSMLTFVNPSDVVSALPVLSLVAVATSYAGAEEVFGTVDEVDAFAKAYVARVLPLFAANADVKDGHFPNAEVMVRAFLRTLPSTALSMVTREVLREAQSRDHGARMAGLVRMVAACAPAEAWAWAQKHWLRVLLDTSARDAEVEWAAPLLAACVADLGDRSLARAHATSIWRGVQLQLRILTSKKRRTAGAQVMEALMASLMRPRERSETHLRISSGEQLRLQQRQATATAPGSTRVPGSATELPLSRIGTATEARVYVEWPGAEDVQVAVDLFNASLQDCVHVIEEVSGGAVLNTAAAGATVAVSSDGDISLHAQFFAAASTATAAPSSGADAVLCESAAAVTRHSVLEGTLHWMQRLLCACEWVFIEPTPTATAADPQQTRGVPWWDVDPHVPWRPTGAPLLPASCRPAYTRAEVFEVLRRCVCLPMLRQHVVVPLRQCGVELKEWFGAPSGEEVPTSADDSQAAVVELLRLLQWLSSSIVRLPQQRWRPAASLSHYLRRIIGRQCPWVRRRLPLGCWVDRSLQLQVEAVAHGHLPVTQKTFSDVVSVVQSLCLSPRRPVWGGAMRLLVHVRLFGALDSASLAMFEGRVRAVAADIVCQWRAGVASAASDTAVTKAALRPQEQRRRLPATTTAAVESPGDGNGRAGQPLARSTPAVIGVAPSATLRLHTLQGAMEGVQTLLMSLALNREFFEAPTTCMESLRFLVRFPEELRSVTAGLLLPQFTERVRSAKVLLITGAARSPAFTEELVQVAYELAATYPARAVLLLAYAHLVYWPSPCRWVSLRAVRYLARLSLSSHVVLRCVAADLLQAVSLPVTVREPTWTVCAVPGALAVPASFLLPPDAAKELLSETEQRAHEAAVTAAQDCVQRLTEACPLMPYYVGTKGLVLPLSYLTVPRCAASALGLHPVQPGSEATSIHCSAITGAAFVDAITYTQPPDAAAYRLQWLATLLGGMNGGGGGVTVVDAEEESCQAADATARQLSPHSWVLRLLALPVECSQVHYDRQVASPTTVVKLLASLPQEPAANDASSPFSSAASLLLEWADNALRTWRRRRGKTHQPRGGDEQRTCAADTDDCDGPSVSSSERGVADTPPTHLTGGEGDAQGHAGKHDAKEGASEVEEDEMYRLFRSLAIVSSAVLRLTAPLRPTAAPSSAHKGPTDAELRTRAVHFFSDVVACVCSHAAVPHSVAQRVMAVAFTTLGESLTSEEVWMVVYALVGQLGSTTHAETATAAADDARSSGADTWSQRRQRLLSFIGALFCGVPPAVIGANLPRLVALIEAHAQVFSFSSADQVRQMAAMAVAQLIGFTALQSNLRVEFNGCRTAADALMVSLMQRANTTVFHGRLPLVCLGSESEDSLSKASSATRAAAAISSGEAPESAGVQHLHEAVEAALASLVALRMSKARVHELIEQLCSVCTGSVAYGTSRRAKVACTRALRRLIFPNLHRIGRFAVMEQVAAASLAALAHRDAGIRAEGSHLLAVLTKVAAEAQTRVLVQRLVQELRQLPRETAAAASAASEHQREDAPSSSGVGAVSVGRRVALVQALGAVVLADPGEPSSYVPKVMVQLAGCAREGNTECGRVAKRVFEEWWHAHREGWEHVYKSRFTPAEVDAMSDLLLAPRSSASPLASSALAVGRSSPNDRPLLPSPSTVGASAEYAGALARGAAPCNSLSLKSSSQLIITQQPERPLRARPPTPPSVVQDPRAGGTAVADEQTQRTELLALIARLSRSLMPATERLIRLRSALRALQEQLVVTIPPAAVVTVTGGASAGASISSVSMSDTSVSPRLCVAGTSYPDMEAVLYFLAHRDPPLQRCGTCSGAVGGASGGRPPTPCTGMLVSPHASPSSSVPRRWSRLESGAGGAGTNAMASSTATGASASGLWQTSAIGFGDASCPSSPSAPSFRFPSTPPLAPTLMSVTHATVHDSASLSGASNRHSPVMTDSPSLDQLTLPTMHARVACGVHHGSMQVSRDNATIPPHLLQTTPPLPLPATVPATGTTTTMSAASTGAAAVCADGGSVAGRLLAAPTAHNLHPHRTLSPYPPPSSVASGSPQVATPPPPLPAAPANHHVRRVRSTTSLELHTSGGSPSGAVTKDAEAPSYESRTQPPSQMVPRDATSPVEVASEGGDGSVSAGSMSLSSTMPDLPATPPPPLPGFTTLEVSGAPWRTSSPQPATSTVVSLPSPTLQGIVLPGADNYAAGAPNGALVASFRSRTGSRHACAGAFPSPAGESPAPPTPIMINSLPRTSSQSTEVSEQLHRYRQSLLGSSLPPGTARFTTLPTPFMSRVGAGMQSSGARSLREDSAAALQVTAAASVVTSPAVSLTSAAQGGWRAKNEPESRGSSSESRSSNSRYQEYSQHSCGVHAMSEMPQQVLLGPHWLLSVSEDGFLRYEPLPSVAQPPPYMQSPPVATTADFAFLCVPYEALARVIGAEVGHHSHISTSGPFGVSAGGVGVTVSGDGALEEVAAVLDVLFGLFSGSRQQHSPAHQQRRPPHRGATGAKSSLLTVNNGGGGATISTAHIHSSSPPVQEGEELLPQPMVCAGGDNDGQRTWRDKRHAEACSNSYPQATARPIIDTAGGRGGHGDAMTSPEVHSPEASSPRMRVSKARMSTAADFPLFISKRMQPAGCLDNDISLLPHHSHVVPGLPASLTEDWLLPLRQVLVDRTIFLLVKPDSEEAPASSLRRANARCSAEDLDGAMNERVVQRFLWFAKTRYGVTVQPWRVITFSYRDATRARNVMLAVYGQRLRRKQQQHGQSANWRPTSETLSQAHPTSGAGEDDMGGNATPADGADVRVASTASPVPRSGCSVSPLESSCVTAGLPAIPTPGGAQTPPGASLMSTSRLTLTSLVGGSEWRRGRNDGASRPHDDEGGQQEFSDAFYTLLTQDLSVQPLSTALEEYRPLLECHAATQMSAQYGTSAGAALTSPAAGICSQASCAGGMGPATSAIDEGEQARVDAARRLSGAAGSVPAIEGPATGDVSDEGVDAAAAAACKHAQEVVWRASGAAGVSSALRYFQHAAVAHRVGRAALPVMMWSWQLYSLLPVIIKDAQSRRNRLRHNSRHCQHKLQGVQRSITLHLDASPAKNVAALEVRLQAGFKEMAQRFLRDLRRLFISTASAATTAAFSPVSKVSAPSWPATGAPGHGQRQQQTLPFAPLDALLVYDSPGLREAYQRLARAALRFHAFYLAGYFAFDARMPSQPSRTGYDAALERKLSQSPRPISVYEQRYAALREAVCLSQLQLRTPLRMLNDLNVAPPDESCTRPGTSSPAVLLPPPPPTRAVNPATKTPTTSAVRLTPSGSAARTPTTTKSEAEETPMPKVELRPNSRRRCSFRITSAAGSAASLVEESSPLRPVRRREPSAAPHRVSVEGGSDERLSQRSFLSPSFLASAAREVVAAAASSSVACTELTAKNGMDPVSGVPGQERGTRGMSSEPAADERADGDGTPRLSLEELQQRRVAMEHQLIAHVSQINTEIINFLLATCVAAVPQLQRDCVGAELARVKDAQAEIVSSFTTAVRGRKDAAIAMSHLYARLEEWSAEMSHLVSVVRSRPYLEKFITQLRAVLCEDQVRALAVFRCDSGDGQDSGAAAWQTPQVDDTSPSPSSAATKANRGIYATAVRLPLTSARASASASGGLRDSTLKGSAEQHAAAPSPSGTPCACASKSLAAEVGYRSARMLRYYTRLACKRRGSSGSDKLSDTSMAANAQRSGVFGEMLASPSPSRSLRSIQGVNSTLTSPHCSSRMKGGGGGGHGALGLSVSLSSMSAAWSREEACLRVEGGARTLRVYDAGNAKAAAFAFFASPTQPAISAVAAEVLAMLEVMKREPLRSPLSPSAPQAVVGAESKGAARDGAASPATPAAAPAHRSVDADGSAWQKRLTQWRSAMADAERPADDASAAPLLWIVLDTWDETLLRMPYGLLLQLDTPSYAESLNRMSDELLNTQESWKSNCEDVLARIQRQLHALEVDLNKICDDRGEARAEYVRELRAVFDAASVLIASRDDTAMSACPFCELPGSTRAGLRA</sequence>
<feature type="compositionally biased region" description="Polar residues" evidence="2">
    <location>
        <begin position="988"/>
        <end position="1005"/>
    </location>
</feature>
<dbReference type="GO" id="GO:0005829">
    <property type="term" value="C:cytosol"/>
    <property type="evidence" value="ECO:0007669"/>
    <property type="project" value="TreeGrafter"/>
</dbReference>
<feature type="region of interest" description="Disordered" evidence="2">
    <location>
        <begin position="4363"/>
        <end position="4386"/>
    </location>
</feature>
<feature type="compositionally biased region" description="Low complexity" evidence="2">
    <location>
        <begin position="3116"/>
        <end position="3131"/>
    </location>
</feature>
<dbReference type="VEuPathDB" id="TriTrypDB:LDHU3_07.1310"/>
<feature type="region of interest" description="Disordered" evidence="2">
    <location>
        <begin position="3102"/>
        <end position="3131"/>
    </location>
</feature>
<dbReference type="InterPro" id="IPR035309">
    <property type="entry name" value="PSME4"/>
</dbReference>
<dbReference type="GO" id="GO:0005634">
    <property type="term" value="C:nucleus"/>
    <property type="evidence" value="ECO:0007669"/>
    <property type="project" value="TreeGrafter"/>
</dbReference>
<feature type="compositionally biased region" description="Basic and acidic residues" evidence="2">
    <location>
        <begin position="3630"/>
        <end position="3646"/>
    </location>
</feature>
<dbReference type="VEuPathDB" id="TriTrypDB:LdCL_070015800"/>
<dbReference type="EMBL" id="RHLC01000029">
    <property type="protein sequence ID" value="TPP52513.1"/>
    <property type="molecule type" value="Genomic_DNA"/>
</dbReference>
<dbReference type="PANTHER" id="PTHR32170:SF3">
    <property type="entry name" value="PROTEASOME ACTIVATOR COMPLEX SUBUNIT 4"/>
    <property type="match status" value="1"/>
</dbReference>
<feature type="region of interest" description="Disordered" evidence="2">
    <location>
        <begin position="2615"/>
        <end position="2647"/>
    </location>
</feature>